<dbReference type="GO" id="GO:1902115">
    <property type="term" value="P:regulation of organelle assembly"/>
    <property type="evidence" value="ECO:0007669"/>
    <property type="project" value="UniProtKB-ARBA"/>
</dbReference>
<comment type="catalytic activity">
    <reaction evidence="8 15">
        <text>L-threonyl-[protein] + ATP = O-phospho-L-threonyl-[protein] + ADP + H(+)</text>
        <dbReference type="Rhea" id="RHEA:46608"/>
        <dbReference type="Rhea" id="RHEA-COMP:11060"/>
        <dbReference type="Rhea" id="RHEA-COMP:11605"/>
        <dbReference type="ChEBI" id="CHEBI:15378"/>
        <dbReference type="ChEBI" id="CHEBI:30013"/>
        <dbReference type="ChEBI" id="CHEBI:30616"/>
        <dbReference type="ChEBI" id="CHEBI:61977"/>
        <dbReference type="ChEBI" id="CHEBI:456216"/>
        <dbReference type="EC" id="2.7.11.1"/>
    </reaction>
</comment>
<dbReference type="OrthoDB" id="377346at2759"/>
<dbReference type="SMART" id="SM00220">
    <property type="entry name" value="S_TKc"/>
    <property type="match status" value="1"/>
</dbReference>
<evidence type="ECO:0000256" key="9">
    <source>
        <dbReference type="ARBA" id="ARBA00048679"/>
    </source>
</evidence>
<dbReference type="GO" id="GO:0008608">
    <property type="term" value="P:attachment of spindle microtubules to kinetochore"/>
    <property type="evidence" value="ECO:0007669"/>
    <property type="project" value="UniProtKB-ARBA"/>
</dbReference>
<evidence type="ECO:0000256" key="10">
    <source>
        <dbReference type="PIRSR" id="PIRSR630616-1"/>
    </source>
</evidence>
<keyword evidence="19" id="KW-1185">Reference proteome</keyword>
<dbReference type="GO" id="GO:0032465">
    <property type="term" value="P:regulation of cytokinesis"/>
    <property type="evidence" value="ECO:0007669"/>
    <property type="project" value="UniProtKB-ARBA"/>
</dbReference>
<dbReference type="GO" id="GO:0090266">
    <property type="term" value="P:regulation of mitotic cell cycle spindle assembly checkpoint"/>
    <property type="evidence" value="ECO:0007669"/>
    <property type="project" value="UniProtKB-ARBA"/>
</dbReference>
<dbReference type="EMBL" id="KQ965861">
    <property type="protein sequence ID" value="KXS09496.1"/>
    <property type="molecule type" value="Genomic_DNA"/>
</dbReference>
<dbReference type="GO" id="GO:0044779">
    <property type="term" value="P:meiotic spindle checkpoint signaling"/>
    <property type="evidence" value="ECO:0007669"/>
    <property type="project" value="UniProtKB-ARBA"/>
</dbReference>
<dbReference type="AlphaFoldDB" id="A0A138ZYB8"/>
<evidence type="ECO:0000256" key="16">
    <source>
        <dbReference type="SAM" id="MobiDB-lite"/>
    </source>
</evidence>
<dbReference type="InterPro" id="IPR011009">
    <property type="entry name" value="Kinase-like_dom_sf"/>
</dbReference>
<dbReference type="PROSITE" id="PS50011">
    <property type="entry name" value="PROTEIN_KINASE_DOM"/>
    <property type="match status" value="1"/>
</dbReference>
<dbReference type="InterPro" id="IPR000719">
    <property type="entry name" value="Prot_kinase_dom"/>
</dbReference>
<protein>
    <recommendedName>
        <fullName evidence="2 15">Aurora kinase</fullName>
        <ecNumber evidence="1 15">2.7.11.1</ecNumber>
    </recommendedName>
</protein>
<evidence type="ECO:0000256" key="3">
    <source>
        <dbReference type="ARBA" id="ARBA00022527"/>
    </source>
</evidence>
<feature type="active site" description="Proton acceptor" evidence="10">
    <location>
        <position position="346"/>
    </location>
</feature>
<evidence type="ECO:0000259" key="17">
    <source>
        <dbReference type="PROSITE" id="PS50011"/>
    </source>
</evidence>
<dbReference type="GO" id="GO:0005524">
    <property type="term" value="F:ATP binding"/>
    <property type="evidence" value="ECO:0007669"/>
    <property type="project" value="UniProtKB-UniRule"/>
</dbReference>
<feature type="cross-link" description="Glycyl lysine isopeptide (Lys-Gly) (interchain with G-Cter in SUMO2)" evidence="12">
    <location>
        <position position="348"/>
    </location>
</feature>
<reference evidence="18 19" key="1">
    <citation type="journal article" date="2015" name="Genome Biol. Evol.">
        <title>Phylogenomic analyses indicate that early fungi evolved digesting cell walls of algal ancestors of land plants.</title>
        <authorList>
            <person name="Chang Y."/>
            <person name="Wang S."/>
            <person name="Sekimoto S."/>
            <person name="Aerts A.L."/>
            <person name="Choi C."/>
            <person name="Clum A."/>
            <person name="LaButti K.M."/>
            <person name="Lindquist E.A."/>
            <person name="Yee Ngan C."/>
            <person name="Ohm R.A."/>
            <person name="Salamov A.A."/>
            <person name="Grigoriev I.V."/>
            <person name="Spatafora J.W."/>
            <person name="Berbee M.L."/>
        </authorList>
    </citation>
    <scope>NUCLEOTIDE SEQUENCE [LARGE SCALE GENOMIC DNA]</scope>
    <source>
        <strain evidence="18 19">JEL478</strain>
    </source>
</reference>
<dbReference type="OMA" id="TMETERH"/>
<evidence type="ECO:0000256" key="2">
    <source>
        <dbReference type="ARBA" id="ARBA00021157"/>
    </source>
</evidence>
<dbReference type="FunFam" id="3.30.200.20:FF:000042">
    <property type="entry name" value="Aurora kinase A"/>
    <property type="match status" value="1"/>
</dbReference>
<evidence type="ECO:0000256" key="6">
    <source>
        <dbReference type="ARBA" id="ARBA00022777"/>
    </source>
</evidence>
<comment type="similarity">
    <text evidence="15">Belongs to the protein kinase superfamily. Ser/Thr protein kinase family. Aurora subfamily.</text>
</comment>
<dbReference type="InterPro" id="IPR030616">
    <property type="entry name" value="Aur-like"/>
</dbReference>
<evidence type="ECO:0000256" key="14">
    <source>
        <dbReference type="RuleBase" id="RU000304"/>
    </source>
</evidence>
<dbReference type="GO" id="GO:0004674">
    <property type="term" value="F:protein serine/threonine kinase activity"/>
    <property type="evidence" value="ECO:0007669"/>
    <property type="project" value="UniProtKB-KW"/>
</dbReference>
<evidence type="ECO:0000313" key="18">
    <source>
        <dbReference type="EMBL" id="KXS09496.1"/>
    </source>
</evidence>
<comment type="catalytic activity">
    <reaction evidence="9 15">
        <text>L-seryl-[protein] + ATP = O-phospho-L-seryl-[protein] + ADP + H(+)</text>
        <dbReference type="Rhea" id="RHEA:17989"/>
        <dbReference type="Rhea" id="RHEA-COMP:9863"/>
        <dbReference type="Rhea" id="RHEA-COMP:11604"/>
        <dbReference type="ChEBI" id="CHEBI:15378"/>
        <dbReference type="ChEBI" id="CHEBI:29999"/>
        <dbReference type="ChEBI" id="CHEBI:30616"/>
        <dbReference type="ChEBI" id="CHEBI:83421"/>
        <dbReference type="ChEBI" id="CHEBI:456216"/>
        <dbReference type="EC" id="2.7.11.1"/>
    </reaction>
</comment>
<dbReference type="GO" id="GO:0072479">
    <property type="term" value="P:response to mitotic cell cycle spindle assembly checkpoint signaling"/>
    <property type="evidence" value="ECO:0007669"/>
    <property type="project" value="UniProtKB-ARBA"/>
</dbReference>
<organism evidence="18 19">
    <name type="scientific">Gonapodya prolifera (strain JEL478)</name>
    <name type="common">Monoblepharis prolifera</name>
    <dbReference type="NCBI Taxonomy" id="1344416"/>
    <lineage>
        <taxon>Eukaryota</taxon>
        <taxon>Fungi</taxon>
        <taxon>Fungi incertae sedis</taxon>
        <taxon>Chytridiomycota</taxon>
        <taxon>Chytridiomycota incertae sedis</taxon>
        <taxon>Monoblepharidomycetes</taxon>
        <taxon>Monoblepharidales</taxon>
        <taxon>Gonapodyaceae</taxon>
        <taxon>Gonapodya</taxon>
    </lineage>
</organism>
<accession>A0A138ZYB8</accession>
<evidence type="ECO:0000256" key="15">
    <source>
        <dbReference type="RuleBase" id="RU367134"/>
    </source>
</evidence>
<feature type="binding site" evidence="11 13">
    <location>
        <position position="252"/>
    </location>
    <ligand>
        <name>ATP</name>
        <dbReference type="ChEBI" id="CHEBI:30616"/>
    </ligand>
</feature>
<feature type="domain" description="Protein kinase" evidence="17">
    <location>
        <begin position="223"/>
        <end position="474"/>
    </location>
</feature>
<dbReference type="GO" id="GO:0045143">
    <property type="term" value="P:homologous chromosome segregation"/>
    <property type="evidence" value="ECO:0007669"/>
    <property type="project" value="UniProtKB-ARBA"/>
</dbReference>
<evidence type="ECO:0000256" key="8">
    <source>
        <dbReference type="ARBA" id="ARBA00047899"/>
    </source>
</evidence>
<dbReference type="PROSITE" id="PS00107">
    <property type="entry name" value="PROTEIN_KINASE_ATP"/>
    <property type="match status" value="1"/>
</dbReference>
<feature type="binding site" evidence="11">
    <location>
        <begin position="350"/>
        <end position="351"/>
    </location>
    <ligand>
        <name>ATP</name>
        <dbReference type="ChEBI" id="CHEBI:30616"/>
    </ligand>
</feature>
<dbReference type="Pfam" id="PF00069">
    <property type="entry name" value="Pkinase"/>
    <property type="match status" value="1"/>
</dbReference>
<keyword evidence="5 11" id="KW-0547">Nucleotide-binding</keyword>
<keyword evidence="6 15" id="KW-0418">Kinase</keyword>
<evidence type="ECO:0000256" key="7">
    <source>
        <dbReference type="ARBA" id="ARBA00022840"/>
    </source>
</evidence>
<dbReference type="PROSITE" id="PS00108">
    <property type="entry name" value="PROTEIN_KINASE_ST"/>
    <property type="match status" value="1"/>
</dbReference>
<gene>
    <name evidence="18" type="ORF">M427DRAFT_117254</name>
</gene>
<evidence type="ECO:0000256" key="11">
    <source>
        <dbReference type="PIRSR" id="PIRSR630616-2"/>
    </source>
</evidence>
<evidence type="ECO:0000256" key="4">
    <source>
        <dbReference type="ARBA" id="ARBA00022679"/>
    </source>
</evidence>
<feature type="binding site" evidence="11">
    <location>
        <position position="233"/>
    </location>
    <ligand>
        <name>ATP</name>
        <dbReference type="ChEBI" id="CHEBI:30616"/>
    </ligand>
</feature>
<evidence type="ECO:0000256" key="12">
    <source>
        <dbReference type="PIRSR" id="PIRSR630616-3"/>
    </source>
</evidence>
<evidence type="ECO:0000313" key="19">
    <source>
        <dbReference type="Proteomes" id="UP000070544"/>
    </source>
</evidence>
<dbReference type="EC" id="2.7.11.1" evidence="1 15"/>
<dbReference type="STRING" id="1344416.A0A138ZYB8"/>
<keyword evidence="7 11" id="KW-0067">ATP-binding</keyword>
<proteinExistence type="inferred from homology"/>
<feature type="binding site" evidence="11">
    <location>
        <begin position="301"/>
        <end position="303"/>
    </location>
    <ligand>
        <name>ATP</name>
        <dbReference type="ChEBI" id="CHEBI:30616"/>
    </ligand>
</feature>
<dbReference type="InterPro" id="IPR008271">
    <property type="entry name" value="Ser/Thr_kinase_AS"/>
</dbReference>
<dbReference type="PANTHER" id="PTHR24350">
    <property type="entry name" value="SERINE/THREONINE-PROTEIN KINASE IAL-RELATED"/>
    <property type="match status" value="1"/>
</dbReference>
<dbReference type="FunFam" id="1.10.510.10:FF:000235">
    <property type="entry name" value="Serine/threonine-protein kinase ark1"/>
    <property type="match status" value="1"/>
</dbReference>
<keyword evidence="3 14" id="KW-0723">Serine/threonine-protein kinase</keyword>
<dbReference type="InterPro" id="IPR017441">
    <property type="entry name" value="Protein_kinase_ATP_BS"/>
</dbReference>
<dbReference type="Proteomes" id="UP000070544">
    <property type="component" value="Unassembled WGS sequence"/>
</dbReference>
<feature type="region of interest" description="Disordered" evidence="16">
    <location>
        <begin position="168"/>
        <end position="198"/>
    </location>
</feature>
<evidence type="ECO:0000256" key="5">
    <source>
        <dbReference type="ARBA" id="ARBA00022741"/>
    </source>
</evidence>
<dbReference type="GO" id="GO:0032133">
    <property type="term" value="C:chromosome passenger complex"/>
    <property type="evidence" value="ECO:0007669"/>
    <property type="project" value="UniProtKB-ARBA"/>
</dbReference>
<sequence length="496" mass="54301">MATMRALETGMGAMTIGEKENRDRPHVVKLYKQDKPAPLPSAASRTTAQVTLTCASVSTSTFSTNGANRQNFSKTTTGSSTTAASAAVGHFTGQHTLSYQSASSTYATVIKQAIPGAGQATTSKLVAPSQHPRLAPSAIEGHRELASRSAQTFSSAASVPPAVLAMNNSNTKPTTAVAEPPKGSGAVGQTEHEKPDHEGQTVVRAPTLQPAPAPQQSWGLNDFDVGKALGKGKFGRVYLARERRSGYIVALKILFKNELQQNGVERQLRREIEIQSHLRHRNILRLYGYFHDPKRVYLILEYAAQGEMYKHLKKAGVFSERKTARYIAQMSNALAYLHRKHVIHRDIKPENLLLGLQGELKIADFGWSVHAPNQRRKTMCGTLDYLPPEMVEGKEHNEAVDLWSLGVLCYEFLIGKPPFEEPGPTSATYRRITSVDVRIPESVSEGAADLIRKLLVYDPAKRLSLGEVANHPWIQQYAQPQDLGIEPGVAAVTPDE</sequence>
<dbReference type="GO" id="GO:0000776">
    <property type="term" value="C:kinetochore"/>
    <property type="evidence" value="ECO:0007669"/>
    <property type="project" value="UniProtKB-ARBA"/>
</dbReference>
<keyword evidence="4 15" id="KW-0808">Transferase</keyword>
<evidence type="ECO:0000256" key="13">
    <source>
        <dbReference type="PROSITE-ProRule" id="PRU10141"/>
    </source>
</evidence>
<dbReference type="Gene3D" id="1.10.510.10">
    <property type="entry name" value="Transferase(Phosphotransferase) domain 1"/>
    <property type="match status" value="1"/>
</dbReference>
<dbReference type="CDD" id="cd14007">
    <property type="entry name" value="STKc_Aurora"/>
    <property type="match status" value="1"/>
</dbReference>
<dbReference type="SUPFAM" id="SSF56112">
    <property type="entry name" value="Protein kinase-like (PK-like)"/>
    <property type="match status" value="1"/>
</dbReference>
<feature type="binding site" evidence="11">
    <location>
        <position position="364"/>
    </location>
    <ligand>
        <name>ATP</name>
        <dbReference type="ChEBI" id="CHEBI:30616"/>
    </ligand>
</feature>
<dbReference type="GO" id="GO:0051233">
    <property type="term" value="C:spindle midzone"/>
    <property type="evidence" value="ECO:0007669"/>
    <property type="project" value="UniProtKB-ARBA"/>
</dbReference>
<name>A0A138ZYB8_GONPJ</name>
<evidence type="ECO:0000256" key="1">
    <source>
        <dbReference type="ARBA" id="ARBA00012513"/>
    </source>
</evidence>